<name>A0A146KM42_LYGHE</name>
<feature type="signal peptide" evidence="1">
    <location>
        <begin position="1"/>
        <end position="28"/>
    </location>
</feature>
<feature type="chain" id="PRO_5007526601" evidence="1">
    <location>
        <begin position="29"/>
        <end position="441"/>
    </location>
</feature>
<evidence type="ECO:0000256" key="1">
    <source>
        <dbReference type="SAM" id="SignalP"/>
    </source>
</evidence>
<evidence type="ECO:0000313" key="2">
    <source>
        <dbReference type="EMBL" id="JAP97168.1"/>
    </source>
</evidence>
<keyword evidence="1" id="KW-0732">Signal</keyword>
<reference evidence="2" key="1">
    <citation type="journal article" date="2016" name="Gigascience">
        <title>De novo construction of an expanded transcriptome assembly for the western tarnished plant bug, Lygus hesperus.</title>
        <authorList>
            <person name="Tassone E.E."/>
            <person name="Geib S.M."/>
            <person name="Hall B."/>
            <person name="Fabrick J.A."/>
            <person name="Brent C.S."/>
            <person name="Hull J.J."/>
        </authorList>
    </citation>
    <scope>NUCLEOTIDE SEQUENCE</scope>
</reference>
<proteinExistence type="predicted"/>
<protein>
    <submittedName>
        <fullName evidence="2">Uncharacterized protein</fullName>
    </submittedName>
</protein>
<sequence>MYPISQVLALSLLGNFLFVSTSPRYTIGCSTPYTAPTTPASTSLFFLHPLHPSHPPSFAAVWVAAISVAALPAMVSAAASSHASLDVLNRILYGILRGILPSTASRTQRILCSARNCISETVVCSVCISTRQTLLYSTPVSCSQDSNLVVELHCICVGLAQVLLATLPYRCKLLIGLVANFHAGIPTLCPLYPKLPHPSLLYQTVSSYSLHPHPQSFLITRTTASTGALRIPPTTHSDNCNRLHIATVPPVYCRSLATTPPSQHCNPFPSTPPLLVLVSQETIVAHSYLRTHSHCSIVPTTANYFLDTSSAVGTTCTALFPLCSRVRGRLAPLLFLHRMSPPATSTRSPRRHSDPSVLQGNPTSFAAHSLSLCSQCTLEIRTCIDHLYPTVDVSASILSTVAPTMILVCTRGCMYLSAISPSSHKPARLLLAVLVVVSGGS</sequence>
<gene>
    <name evidence="2" type="ORF">g.25136</name>
</gene>
<dbReference type="EMBL" id="GDHC01021460">
    <property type="protein sequence ID" value="JAP97168.1"/>
    <property type="molecule type" value="Transcribed_RNA"/>
</dbReference>
<accession>A0A146KM42</accession>
<dbReference type="AlphaFoldDB" id="A0A146KM42"/>
<organism evidence="2">
    <name type="scientific">Lygus hesperus</name>
    <name type="common">Western plant bug</name>
    <dbReference type="NCBI Taxonomy" id="30085"/>
    <lineage>
        <taxon>Eukaryota</taxon>
        <taxon>Metazoa</taxon>
        <taxon>Ecdysozoa</taxon>
        <taxon>Arthropoda</taxon>
        <taxon>Hexapoda</taxon>
        <taxon>Insecta</taxon>
        <taxon>Pterygota</taxon>
        <taxon>Neoptera</taxon>
        <taxon>Paraneoptera</taxon>
        <taxon>Hemiptera</taxon>
        <taxon>Heteroptera</taxon>
        <taxon>Panheteroptera</taxon>
        <taxon>Cimicomorpha</taxon>
        <taxon>Miridae</taxon>
        <taxon>Mirini</taxon>
        <taxon>Lygus</taxon>
    </lineage>
</organism>